<comment type="similarity">
    <text evidence="1">Belongs to the arginase family. Agmatinase subfamily.</text>
</comment>
<evidence type="ECO:0000256" key="5">
    <source>
        <dbReference type="RuleBase" id="RU003684"/>
    </source>
</evidence>
<dbReference type="NCBIfam" id="TIGR01230">
    <property type="entry name" value="agmatinase"/>
    <property type="match status" value="1"/>
</dbReference>
<dbReference type="PROSITE" id="PS01053">
    <property type="entry name" value="ARGINASE_1"/>
    <property type="match status" value="1"/>
</dbReference>
<dbReference type="GO" id="GO:0008783">
    <property type="term" value="F:agmatinase activity"/>
    <property type="evidence" value="ECO:0007669"/>
    <property type="project" value="TreeGrafter"/>
</dbReference>
<dbReference type="PATRIC" id="fig|1429438.4.peg.3415"/>
<keyword evidence="7" id="KW-1185">Reference proteome</keyword>
<keyword evidence="4" id="KW-0464">Manganese</keyword>
<accession>W4LL33</accession>
<evidence type="ECO:0000256" key="3">
    <source>
        <dbReference type="ARBA" id="ARBA00022801"/>
    </source>
</evidence>
<dbReference type="PIRSF" id="PIRSF036979">
    <property type="entry name" value="Arginase"/>
    <property type="match status" value="1"/>
</dbReference>
<name>W4LL33_ENTF1</name>
<dbReference type="Gene3D" id="3.40.800.10">
    <property type="entry name" value="Ureohydrolase domain"/>
    <property type="match status" value="1"/>
</dbReference>
<dbReference type="PANTHER" id="PTHR11358:SF26">
    <property type="entry name" value="GUANIDINO ACID HYDROLASE, MITOCHONDRIAL"/>
    <property type="match status" value="1"/>
</dbReference>
<dbReference type="InterPro" id="IPR023696">
    <property type="entry name" value="Ureohydrolase_dom_sf"/>
</dbReference>
<dbReference type="SUPFAM" id="SSF52768">
    <property type="entry name" value="Arginase/deacetylase"/>
    <property type="match status" value="1"/>
</dbReference>
<evidence type="ECO:0000256" key="4">
    <source>
        <dbReference type="PIRSR" id="PIRSR036979-1"/>
    </source>
</evidence>
<dbReference type="InterPro" id="IPR005925">
    <property type="entry name" value="Agmatinase-rel"/>
</dbReference>
<dbReference type="HOGENOM" id="CLU_039478_0_0_7"/>
<feature type="binding site" evidence="4">
    <location>
        <position position="248"/>
    </location>
    <ligand>
        <name>Mn(2+)</name>
        <dbReference type="ChEBI" id="CHEBI:29035"/>
        <label>1</label>
    </ligand>
</feature>
<dbReference type="InterPro" id="IPR020855">
    <property type="entry name" value="Ureohydrolase_Mn_BS"/>
</dbReference>
<comment type="caution">
    <text evidence="6">The sequence shown here is derived from an EMBL/GenBank/DDBJ whole genome shotgun (WGS) entry which is preliminary data.</text>
</comment>
<organism evidence="6 7">
    <name type="scientific">Entotheonella factor</name>
    <dbReference type="NCBI Taxonomy" id="1429438"/>
    <lineage>
        <taxon>Bacteria</taxon>
        <taxon>Pseudomonadati</taxon>
        <taxon>Nitrospinota/Tectimicrobiota group</taxon>
        <taxon>Candidatus Tectimicrobiota</taxon>
        <taxon>Candidatus Entotheonellia</taxon>
        <taxon>Candidatus Entotheonellales</taxon>
        <taxon>Candidatus Entotheonellaceae</taxon>
        <taxon>Candidatus Entotheonella</taxon>
    </lineage>
</organism>
<feature type="binding site" evidence="4">
    <location>
        <position position="168"/>
    </location>
    <ligand>
        <name>Mn(2+)</name>
        <dbReference type="ChEBI" id="CHEBI:29035"/>
        <label>1</label>
    </ligand>
</feature>
<dbReference type="PANTHER" id="PTHR11358">
    <property type="entry name" value="ARGINASE/AGMATINASE"/>
    <property type="match status" value="1"/>
</dbReference>
<keyword evidence="3 5" id="KW-0378">Hydrolase</keyword>
<dbReference type="AlphaFoldDB" id="W4LL33"/>
<dbReference type="PROSITE" id="PS51409">
    <property type="entry name" value="ARGINASE_2"/>
    <property type="match status" value="1"/>
</dbReference>
<comment type="cofactor">
    <cofactor evidence="4">
        <name>Mn(2+)</name>
        <dbReference type="ChEBI" id="CHEBI:29035"/>
    </cofactor>
    <text evidence="4">Binds 2 manganese ions per subunit.</text>
</comment>
<gene>
    <name evidence="6" type="ORF">ETSY1_17430</name>
</gene>
<protein>
    <submittedName>
        <fullName evidence="6">Agmatinase</fullName>
    </submittedName>
</protein>
<sequence length="329" mass="35951">MSQLIDERKNSRTDQAFMADSLYGLHRERTYSGALSYLRRRYTKDLTGVDIAVVGVPYDLATTNRAGTRFGPAGIRAASAQIGNLTPWPWGFDPTERLAIIDYGDFTFDYGEPAGVPDEITAQADDILSQGVSLLAMGGDHFISLPLLRAYAKQHGPLALVHFDAHSDTWPDQEGRISHGTMFYHAVKEGIIDPSCSVQVGIRTYNADPLGITWLDANWVHSHRTEETTAEIKRIVGDRKAYLTFDIDSLDPCFAPGTGTPVIGGLTTHQARTMIQGLDGIDFVGMDLVEVAPPYDTADVTSLAGATLMLDYLCLRAKDLPSRVAKTDA</sequence>
<evidence type="ECO:0000256" key="1">
    <source>
        <dbReference type="ARBA" id="ARBA00009227"/>
    </source>
</evidence>
<dbReference type="InterPro" id="IPR006035">
    <property type="entry name" value="Ureohydrolase"/>
</dbReference>
<proteinExistence type="inferred from homology"/>
<keyword evidence="2 4" id="KW-0479">Metal-binding</keyword>
<dbReference type="CDD" id="cd11592">
    <property type="entry name" value="Agmatinase_PAH"/>
    <property type="match status" value="1"/>
</dbReference>
<dbReference type="Proteomes" id="UP000019141">
    <property type="component" value="Unassembled WGS sequence"/>
</dbReference>
<evidence type="ECO:0000313" key="7">
    <source>
        <dbReference type="Proteomes" id="UP000019141"/>
    </source>
</evidence>
<evidence type="ECO:0000256" key="2">
    <source>
        <dbReference type="ARBA" id="ARBA00022723"/>
    </source>
</evidence>
<dbReference type="GO" id="GO:0033389">
    <property type="term" value="P:putrescine biosynthetic process from arginine, via agmatine"/>
    <property type="evidence" value="ECO:0007669"/>
    <property type="project" value="TreeGrafter"/>
</dbReference>
<dbReference type="Pfam" id="PF00491">
    <property type="entry name" value="Arginase"/>
    <property type="match status" value="1"/>
</dbReference>
<dbReference type="GO" id="GO:0046872">
    <property type="term" value="F:metal ion binding"/>
    <property type="evidence" value="ECO:0007669"/>
    <property type="project" value="UniProtKB-KW"/>
</dbReference>
<feature type="binding site" evidence="4">
    <location>
        <position position="166"/>
    </location>
    <ligand>
        <name>Mn(2+)</name>
        <dbReference type="ChEBI" id="CHEBI:29035"/>
        <label>1</label>
    </ligand>
</feature>
<feature type="binding site" evidence="4">
    <location>
        <position position="246"/>
    </location>
    <ligand>
        <name>Mn(2+)</name>
        <dbReference type="ChEBI" id="CHEBI:29035"/>
        <label>1</label>
    </ligand>
</feature>
<dbReference type="NCBIfam" id="NF002564">
    <property type="entry name" value="PRK02190.1"/>
    <property type="match status" value="1"/>
</dbReference>
<evidence type="ECO:0000313" key="6">
    <source>
        <dbReference type="EMBL" id="ETW98778.1"/>
    </source>
</evidence>
<reference evidence="6 7" key="1">
    <citation type="journal article" date="2014" name="Nature">
        <title>An environmental bacterial taxon with a large and distinct metabolic repertoire.</title>
        <authorList>
            <person name="Wilson M.C."/>
            <person name="Mori T."/>
            <person name="Ruckert C."/>
            <person name="Uria A.R."/>
            <person name="Helf M.J."/>
            <person name="Takada K."/>
            <person name="Gernert C."/>
            <person name="Steffens U.A."/>
            <person name="Heycke N."/>
            <person name="Schmitt S."/>
            <person name="Rinke C."/>
            <person name="Helfrich E.J."/>
            <person name="Brachmann A.O."/>
            <person name="Gurgui C."/>
            <person name="Wakimoto T."/>
            <person name="Kracht M."/>
            <person name="Crusemann M."/>
            <person name="Hentschel U."/>
            <person name="Abe I."/>
            <person name="Matsunaga S."/>
            <person name="Kalinowski J."/>
            <person name="Takeyama H."/>
            <person name="Piel J."/>
        </authorList>
    </citation>
    <scope>NUCLEOTIDE SEQUENCE [LARGE SCALE GENOMIC DNA]</scope>
    <source>
        <strain evidence="7">TSY1</strain>
    </source>
</reference>
<feature type="binding site" evidence="4">
    <location>
        <position position="141"/>
    </location>
    <ligand>
        <name>Mn(2+)</name>
        <dbReference type="ChEBI" id="CHEBI:29035"/>
        <label>1</label>
    </ligand>
</feature>
<dbReference type="EMBL" id="AZHW01000520">
    <property type="protein sequence ID" value="ETW98778.1"/>
    <property type="molecule type" value="Genomic_DNA"/>
</dbReference>
<feature type="binding site" evidence="4">
    <location>
        <position position="164"/>
    </location>
    <ligand>
        <name>Mn(2+)</name>
        <dbReference type="ChEBI" id="CHEBI:29035"/>
        <label>1</label>
    </ligand>
</feature>